<evidence type="ECO:0000313" key="4">
    <source>
        <dbReference type="Proteomes" id="UP001488838"/>
    </source>
</evidence>
<feature type="compositionally biased region" description="Polar residues" evidence="1">
    <location>
        <begin position="26"/>
        <end position="39"/>
    </location>
</feature>
<evidence type="ECO:0000313" key="3">
    <source>
        <dbReference type="EMBL" id="KAK7797929.1"/>
    </source>
</evidence>
<name>A0AAW0H523_MYOGA</name>
<keyword evidence="2" id="KW-0472">Membrane</keyword>
<feature type="non-terminal residue" evidence="3">
    <location>
        <position position="194"/>
    </location>
</feature>
<evidence type="ECO:0000256" key="2">
    <source>
        <dbReference type="SAM" id="Phobius"/>
    </source>
</evidence>
<evidence type="ECO:0000256" key="1">
    <source>
        <dbReference type="SAM" id="MobiDB-lite"/>
    </source>
</evidence>
<feature type="non-terminal residue" evidence="3">
    <location>
        <position position="1"/>
    </location>
</feature>
<dbReference type="AlphaFoldDB" id="A0AAW0H523"/>
<organism evidence="3 4">
    <name type="scientific">Myodes glareolus</name>
    <name type="common">Bank vole</name>
    <name type="synonym">Clethrionomys glareolus</name>
    <dbReference type="NCBI Taxonomy" id="447135"/>
    <lineage>
        <taxon>Eukaryota</taxon>
        <taxon>Metazoa</taxon>
        <taxon>Chordata</taxon>
        <taxon>Craniata</taxon>
        <taxon>Vertebrata</taxon>
        <taxon>Euteleostomi</taxon>
        <taxon>Mammalia</taxon>
        <taxon>Eutheria</taxon>
        <taxon>Euarchontoglires</taxon>
        <taxon>Glires</taxon>
        <taxon>Rodentia</taxon>
        <taxon>Myomorpha</taxon>
        <taxon>Muroidea</taxon>
        <taxon>Cricetidae</taxon>
        <taxon>Arvicolinae</taxon>
        <taxon>Myodes</taxon>
    </lineage>
</organism>
<accession>A0AAW0H523</accession>
<feature type="region of interest" description="Disordered" evidence="1">
    <location>
        <begin position="1"/>
        <end position="44"/>
    </location>
</feature>
<keyword evidence="2" id="KW-0812">Transmembrane</keyword>
<protein>
    <submittedName>
        <fullName evidence="3">Uncharacterized protein</fullName>
    </submittedName>
</protein>
<keyword evidence="4" id="KW-1185">Reference proteome</keyword>
<sequence>ARVRDKGGPGGEGAWTTEASTGPPAVSTSPESLNQSLPTEDSLLSEGNVEESYEMYDLRCWCLIIVTWSPSSTGATGLRLAAITVTCNIVWSTMWTWPLFSDPPEDVLLAVIIGPICLIPFLVTLVPPENPSTENYPAAKFQVPETTQKHGNRDKELPFFPTASSSSSLIPRPGRPVLSHEDKLRMHIPVNQKG</sequence>
<dbReference type="EMBL" id="JBBHLL010000757">
    <property type="protein sequence ID" value="KAK7797929.1"/>
    <property type="molecule type" value="Genomic_DNA"/>
</dbReference>
<comment type="caution">
    <text evidence="3">The sequence shown here is derived from an EMBL/GenBank/DDBJ whole genome shotgun (WGS) entry which is preliminary data.</text>
</comment>
<gene>
    <name evidence="3" type="ORF">U0070_020601</name>
</gene>
<dbReference type="Proteomes" id="UP001488838">
    <property type="component" value="Unassembled WGS sequence"/>
</dbReference>
<reference evidence="3 4" key="1">
    <citation type="journal article" date="2023" name="bioRxiv">
        <title>Conserved and derived expression patterns and positive selection on dental genes reveal complex evolutionary context of ever-growing rodent molars.</title>
        <authorList>
            <person name="Calamari Z.T."/>
            <person name="Song A."/>
            <person name="Cohen E."/>
            <person name="Akter M."/>
            <person name="Roy R.D."/>
            <person name="Hallikas O."/>
            <person name="Christensen M.M."/>
            <person name="Li P."/>
            <person name="Marangoni P."/>
            <person name="Jernvall J."/>
            <person name="Klein O.D."/>
        </authorList>
    </citation>
    <scope>NUCLEOTIDE SEQUENCE [LARGE SCALE GENOMIC DNA]</scope>
    <source>
        <strain evidence="3">V071</strain>
    </source>
</reference>
<feature type="transmembrane region" description="Helical" evidence="2">
    <location>
        <begin position="77"/>
        <end position="95"/>
    </location>
</feature>
<feature type="region of interest" description="Disordered" evidence="1">
    <location>
        <begin position="150"/>
        <end position="177"/>
    </location>
</feature>
<feature type="transmembrane region" description="Helical" evidence="2">
    <location>
        <begin position="107"/>
        <end position="126"/>
    </location>
</feature>
<proteinExistence type="predicted"/>
<keyword evidence="2" id="KW-1133">Transmembrane helix</keyword>